<name>X0UTM0_9ZZZZ</name>
<dbReference type="AlphaFoldDB" id="X0UTM0"/>
<accession>X0UTM0</accession>
<gene>
    <name evidence="1" type="ORF">S01H1_38945</name>
</gene>
<dbReference type="EMBL" id="BARS01024539">
    <property type="protein sequence ID" value="GAG09070.1"/>
    <property type="molecule type" value="Genomic_DNA"/>
</dbReference>
<sequence length="56" mass="6673">MKVIHYLQPENGSKVACGLSVRSVRYHTYCWQNTTCKRCRLTRGFLKRRFRHPCGE</sequence>
<protein>
    <submittedName>
        <fullName evidence="1">Uncharacterized protein</fullName>
    </submittedName>
</protein>
<organism evidence="1">
    <name type="scientific">marine sediment metagenome</name>
    <dbReference type="NCBI Taxonomy" id="412755"/>
    <lineage>
        <taxon>unclassified sequences</taxon>
        <taxon>metagenomes</taxon>
        <taxon>ecological metagenomes</taxon>
    </lineage>
</organism>
<evidence type="ECO:0000313" key="1">
    <source>
        <dbReference type="EMBL" id="GAG09070.1"/>
    </source>
</evidence>
<comment type="caution">
    <text evidence="1">The sequence shown here is derived from an EMBL/GenBank/DDBJ whole genome shotgun (WGS) entry which is preliminary data.</text>
</comment>
<reference evidence="1" key="1">
    <citation type="journal article" date="2014" name="Front. Microbiol.">
        <title>High frequency of phylogenetically diverse reductive dehalogenase-homologous genes in deep subseafloor sedimentary metagenomes.</title>
        <authorList>
            <person name="Kawai M."/>
            <person name="Futagami T."/>
            <person name="Toyoda A."/>
            <person name="Takaki Y."/>
            <person name="Nishi S."/>
            <person name="Hori S."/>
            <person name="Arai W."/>
            <person name="Tsubouchi T."/>
            <person name="Morono Y."/>
            <person name="Uchiyama I."/>
            <person name="Ito T."/>
            <person name="Fujiyama A."/>
            <person name="Inagaki F."/>
            <person name="Takami H."/>
        </authorList>
    </citation>
    <scope>NUCLEOTIDE SEQUENCE</scope>
    <source>
        <strain evidence="1">Expedition CK06-06</strain>
    </source>
</reference>
<proteinExistence type="predicted"/>